<accession>A0ABX0SPW3</accession>
<proteinExistence type="predicted"/>
<reference evidence="1 2" key="1">
    <citation type="submission" date="2020-03" db="EMBL/GenBank/DDBJ databases">
        <title>Sequencing the genomes of 1000 actinobacteria strains.</title>
        <authorList>
            <person name="Klenk H.-P."/>
        </authorList>
    </citation>
    <scope>NUCLEOTIDE SEQUENCE [LARGE SCALE GENOMIC DNA]</scope>
    <source>
        <strain evidence="1 2">DSM 45668</strain>
    </source>
</reference>
<comment type="caution">
    <text evidence="1">The sequence shown here is derived from an EMBL/GenBank/DDBJ whole genome shotgun (WGS) entry which is preliminary data.</text>
</comment>
<dbReference type="InterPro" id="IPR029756">
    <property type="entry name" value="MTH1187/YkoF-like"/>
</dbReference>
<gene>
    <name evidence="1" type="ORF">FHX46_001453</name>
</gene>
<sequence>MIVAFSVSPSGGDPDGGVSEAVARAVRVVRESGLPNSTNGG</sequence>
<protein>
    <submittedName>
        <fullName evidence="1">Uncharacterized protein YqgV (UPF0045/DUF77 family)</fullName>
    </submittedName>
</protein>
<dbReference type="SUPFAM" id="SSF89957">
    <property type="entry name" value="MTH1187/YkoF-like"/>
    <property type="match status" value="1"/>
</dbReference>
<organism evidence="1 2">
    <name type="scientific">Amycolatopsis viridis</name>
    <dbReference type="NCBI Taxonomy" id="185678"/>
    <lineage>
        <taxon>Bacteria</taxon>
        <taxon>Bacillati</taxon>
        <taxon>Actinomycetota</taxon>
        <taxon>Actinomycetes</taxon>
        <taxon>Pseudonocardiales</taxon>
        <taxon>Pseudonocardiaceae</taxon>
        <taxon>Amycolatopsis</taxon>
    </lineage>
</organism>
<keyword evidence="2" id="KW-1185">Reference proteome</keyword>
<name>A0ABX0SPW3_9PSEU</name>
<evidence type="ECO:0000313" key="1">
    <source>
        <dbReference type="EMBL" id="NIH78923.1"/>
    </source>
</evidence>
<dbReference type="Proteomes" id="UP000754495">
    <property type="component" value="Unassembled WGS sequence"/>
</dbReference>
<dbReference type="Gene3D" id="3.30.70.930">
    <property type="match status" value="1"/>
</dbReference>
<dbReference type="EMBL" id="JAANOU010000001">
    <property type="protein sequence ID" value="NIH78923.1"/>
    <property type="molecule type" value="Genomic_DNA"/>
</dbReference>
<evidence type="ECO:0000313" key="2">
    <source>
        <dbReference type="Proteomes" id="UP000754495"/>
    </source>
</evidence>